<accession>A0ABY5V5R3</accession>
<organism evidence="1 2">
    <name type="scientific">Alistipes senegalensis JC50</name>
    <dbReference type="NCBI Taxonomy" id="1033732"/>
    <lineage>
        <taxon>Bacteria</taxon>
        <taxon>Pseudomonadati</taxon>
        <taxon>Bacteroidota</taxon>
        <taxon>Bacteroidia</taxon>
        <taxon>Bacteroidales</taxon>
        <taxon>Rikenellaceae</taxon>
        <taxon>Alistipes</taxon>
    </lineage>
</organism>
<dbReference type="RefSeq" id="WP_019151119.1">
    <property type="nucleotide sequence ID" value="NZ_CP102252.1"/>
</dbReference>
<gene>
    <name evidence="1" type="ORF">NQ519_10930</name>
</gene>
<dbReference type="EMBL" id="CP102252">
    <property type="protein sequence ID" value="UWN64269.1"/>
    <property type="molecule type" value="Genomic_DNA"/>
</dbReference>
<evidence type="ECO:0000313" key="2">
    <source>
        <dbReference type="Proteomes" id="UP001058267"/>
    </source>
</evidence>
<protein>
    <recommendedName>
        <fullName evidence="3">DUF4369 domain-containing protein</fullName>
    </recommendedName>
</protein>
<evidence type="ECO:0000313" key="1">
    <source>
        <dbReference type="EMBL" id="UWN64269.1"/>
    </source>
</evidence>
<proteinExistence type="predicted"/>
<reference evidence="1" key="1">
    <citation type="journal article" date="2022" name="Cell">
        <title>Design, construction, and in vivo augmentation of a complex gut microbiome.</title>
        <authorList>
            <person name="Cheng A.G."/>
            <person name="Ho P.Y."/>
            <person name="Aranda-Diaz A."/>
            <person name="Jain S."/>
            <person name="Yu F.B."/>
            <person name="Meng X."/>
            <person name="Wang M."/>
            <person name="Iakiviak M."/>
            <person name="Nagashima K."/>
            <person name="Zhao A."/>
            <person name="Murugkar P."/>
            <person name="Patil A."/>
            <person name="Atabakhsh K."/>
            <person name="Weakley A."/>
            <person name="Yan J."/>
            <person name="Brumbaugh A.R."/>
            <person name="Higginbottom S."/>
            <person name="Dimas A."/>
            <person name="Shiver A.L."/>
            <person name="Deutschbauer A."/>
            <person name="Neff N."/>
            <person name="Sonnenburg J.L."/>
            <person name="Huang K.C."/>
            <person name="Fischbach M.A."/>
        </authorList>
    </citation>
    <scope>NUCLEOTIDE SEQUENCE</scope>
    <source>
        <strain evidence="1">JC50</strain>
    </source>
</reference>
<dbReference type="Proteomes" id="UP001058267">
    <property type="component" value="Chromosome"/>
</dbReference>
<name>A0ABY5V5R3_9BACT</name>
<evidence type="ECO:0008006" key="3">
    <source>
        <dbReference type="Google" id="ProtNLM"/>
    </source>
</evidence>
<sequence>MNSVTFIGKVIHHAKLTPDQVKIVCSQSGESYDRNKEKIDGYPISTPSGQPCKINFYTSTAFEGCDLFDKAGRIYIVSDGTAAHSILDVSTTIRQIAGRIRDTRYKEITHIFSESRYGRDVSYAQFRASTEKEMDKVERFLKLYAAAEEDLKPSIYTDMNYINKNTMTLDRNRLKLDMLNFRN</sequence>
<keyword evidence="2" id="KW-1185">Reference proteome</keyword>